<dbReference type="Proteomes" id="UP000799421">
    <property type="component" value="Unassembled WGS sequence"/>
</dbReference>
<evidence type="ECO:0008006" key="3">
    <source>
        <dbReference type="Google" id="ProtNLM"/>
    </source>
</evidence>
<sequence>MLESNTQFNRLPAKIRIAILMCLDGDHAAIFIALSVCKECADVLTDLLWKDASPDKFKGLPLAKKQYYANKVQSRRNRSIAQSFLSTLKTLFSRDCAPGIMVS</sequence>
<evidence type="ECO:0000313" key="2">
    <source>
        <dbReference type="Proteomes" id="UP000799421"/>
    </source>
</evidence>
<accession>A0A6A7BP41</accession>
<gene>
    <name evidence="1" type="ORF">K470DRAFT_14499</name>
</gene>
<evidence type="ECO:0000313" key="1">
    <source>
        <dbReference type="EMBL" id="KAF2857123.1"/>
    </source>
</evidence>
<protein>
    <recommendedName>
        <fullName evidence="3">F-box domain-containing protein</fullName>
    </recommendedName>
</protein>
<reference evidence="1" key="1">
    <citation type="journal article" date="2020" name="Stud. Mycol.">
        <title>101 Dothideomycetes genomes: a test case for predicting lifestyles and emergence of pathogens.</title>
        <authorList>
            <person name="Haridas S."/>
            <person name="Albert R."/>
            <person name="Binder M."/>
            <person name="Bloem J."/>
            <person name="Labutti K."/>
            <person name="Salamov A."/>
            <person name="Andreopoulos B."/>
            <person name="Baker S."/>
            <person name="Barry K."/>
            <person name="Bills G."/>
            <person name="Bluhm B."/>
            <person name="Cannon C."/>
            <person name="Castanera R."/>
            <person name="Culley D."/>
            <person name="Daum C."/>
            <person name="Ezra D."/>
            <person name="Gonzalez J."/>
            <person name="Henrissat B."/>
            <person name="Kuo A."/>
            <person name="Liang C."/>
            <person name="Lipzen A."/>
            <person name="Lutzoni F."/>
            <person name="Magnuson J."/>
            <person name="Mondo S."/>
            <person name="Nolan M."/>
            <person name="Ohm R."/>
            <person name="Pangilinan J."/>
            <person name="Park H.-J."/>
            <person name="Ramirez L."/>
            <person name="Alfaro M."/>
            <person name="Sun H."/>
            <person name="Tritt A."/>
            <person name="Yoshinaga Y."/>
            <person name="Zwiers L.-H."/>
            <person name="Turgeon B."/>
            <person name="Goodwin S."/>
            <person name="Spatafora J."/>
            <person name="Crous P."/>
            <person name="Grigoriev I."/>
        </authorList>
    </citation>
    <scope>NUCLEOTIDE SEQUENCE</scope>
    <source>
        <strain evidence="1">CBS 480.64</strain>
    </source>
</reference>
<name>A0A6A7BP41_9PEZI</name>
<proteinExistence type="predicted"/>
<keyword evidence="2" id="KW-1185">Reference proteome</keyword>
<dbReference type="EMBL" id="MU006064">
    <property type="protein sequence ID" value="KAF2857123.1"/>
    <property type="molecule type" value="Genomic_DNA"/>
</dbReference>
<organism evidence="1 2">
    <name type="scientific">Piedraia hortae CBS 480.64</name>
    <dbReference type="NCBI Taxonomy" id="1314780"/>
    <lineage>
        <taxon>Eukaryota</taxon>
        <taxon>Fungi</taxon>
        <taxon>Dikarya</taxon>
        <taxon>Ascomycota</taxon>
        <taxon>Pezizomycotina</taxon>
        <taxon>Dothideomycetes</taxon>
        <taxon>Dothideomycetidae</taxon>
        <taxon>Capnodiales</taxon>
        <taxon>Piedraiaceae</taxon>
        <taxon>Piedraia</taxon>
    </lineage>
</organism>
<dbReference type="AlphaFoldDB" id="A0A6A7BP41"/>